<dbReference type="RefSeq" id="WP_139065540.1">
    <property type="nucleotide sequence ID" value="NZ_CP040812.1"/>
</dbReference>
<dbReference type="Pfam" id="PF13715">
    <property type="entry name" value="CarbopepD_reg_2"/>
    <property type="match status" value="1"/>
</dbReference>
<organism evidence="1 2">
    <name type="scientific">Antarcticibacterium flavum</name>
    <dbReference type="NCBI Taxonomy" id="2058175"/>
    <lineage>
        <taxon>Bacteria</taxon>
        <taxon>Pseudomonadati</taxon>
        <taxon>Bacteroidota</taxon>
        <taxon>Flavobacteriia</taxon>
        <taxon>Flavobacteriales</taxon>
        <taxon>Flavobacteriaceae</taxon>
        <taxon>Antarcticibacterium</taxon>
    </lineage>
</organism>
<keyword evidence="1" id="KW-0121">Carboxypeptidase</keyword>
<accession>A0A5B7X0C8</accession>
<dbReference type="GO" id="GO:0004180">
    <property type="term" value="F:carboxypeptidase activity"/>
    <property type="evidence" value="ECO:0007669"/>
    <property type="project" value="UniProtKB-KW"/>
</dbReference>
<name>A0A5B7X0C8_9FLAO</name>
<gene>
    <name evidence="1" type="ORF">FHG64_05800</name>
</gene>
<dbReference type="Proteomes" id="UP000309016">
    <property type="component" value="Chromosome"/>
</dbReference>
<reference evidence="1 2" key="1">
    <citation type="submission" date="2019-06" db="EMBL/GenBank/DDBJ databases">
        <title>Complete genome sequence of Antarcticibacterium flavum KCTC 52984T from an Antarctic marine sediment.</title>
        <authorList>
            <person name="Lee Y.M."/>
            <person name="Shin S.C."/>
        </authorList>
    </citation>
    <scope>NUCLEOTIDE SEQUENCE [LARGE SCALE GENOMIC DNA]</scope>
    <source>
        <strain evidence="1 2">KCTC 52984</strain>
    </source>
</reference>
<protein>
    <submittedName>
        <fullName evidence="1">Carboxypeptidase-like regulatory domain-containing protein</fullName>
    </submittedName>
</protein>
<dbReference type="EMBL" id="CP040812">
    <property type="protein sequence ID" value="QCY68956.1"/>
    <property type="molecule type" value="Genomic_DNA"/>
</dbReference>
<dbReference type="InterPro" id="IPR043741">
    <property type="entry name" value="DUF5686"/>
</dbReference>
<proteinExistence type="predicted"/>
<dbReference type="Pfam" id="PF18939">
    <property type="entry name" value="DUF5686"/>
    <property type="match status" value="1"/>
</dbReference>
<evidence type="ECO:0000313" key="2">
    <source>
        <dbReference type="Proteomes" id="UP000309016"/>
    </source>
</evidence>
<dbReference type="Gene3D" id="2.60.40.1120">
    <property type="entry name" value="Carboxypeptidase-like, regulatory domain"/>
    <property type="match status" value="1"/>
</dbReference>
<dbReference type="KEGG" id="afla:FHG64_05800"/>
<dbReference type="AlphaFoldDB" id="A0A5B7X0C8"/>
<dbReference type="OrthoDB" id="983143at2"/>
<evidence type="ECO:0000313" key="1">
    <source>
        <dbReference type="EMBL" id="QCY68956.1"/>
    </source>
</evidence>
<dbReference type="InterPro" id="IPR008969">
    <property type="entry name" value="CarboxyPept-like_regulatory"/>
</dbReference>
<keyword evidence="1" id="KW-0378">Hydrolase</keyword>
<keyword evidence="2" id="KW-1185">Reference proteome</keyword>
<keyword evidence="1" id="KW-0645">Protease</keyword>
<sequence>MKQLFIFSFFLFHLFTAAQTRVSGVVKNEAGEPVGSANVVFLKSSEGTTTTEEGQFYLISTGNHRQLEVSFVGYETQVLELQPGNNQGLEILLKEDEENLDEVFIYRGKTSKKNNPAIDILRKIWENRRKNGVKAFDHYAFRKYEKLEFDINTVDSALMNSKVFKGLEFIFEDLDTNHISGKTYLPIFLNESIMQVHGNNTSGKKKEELLGNKNSGFNNNQILIAALKDLYFEVDVYDNYMRIFDKNFISPLSTTGIDTYNYVLADSSFIEDKWCYKVVYYPRRENELTFKGDFWVNDTAWAIKTINLEMAEKANINWVNGIYLEQEFEVYNDSVFLLKRDFLMADFSFEKKEDARGIYGKKTVVYDDFVFNEPQPDKFYSNKVISYRDEVYDREEQFWEENRLEPLNRNESGVYEMIDTLQTVKAFQRAYRLAHVAATGYVEFKGWDLGPVYNFAGYNEVEGFRLRAGARTFFGPNDPWRIEGYGAYGFRDQKFKYGILGQVMLDKPSRLIISAGYRRDIEQLGASLTNVTDVLGRSLASNSLLTVGTNDKLSAIQLATFGVEIEPIRNVTFQVIGSHRNLTTASPTFSLAWYEDEARTIVSEEINQAEVSTVLRLTPGRKTAGFGVDRVAVNPENFATVFLNYSVGVKDIFNSDFNYRKIQAFYDQPWWIGGLGLANVSLEAGKTFGEVPLGLLSVVPGNQTFFSMYNTFPLLNFYEFVTDTYISSHFEHNFNGRIFAYIPLLRDLNLREVVGIRGVWGEISEANRKLDASGMLLVAPSREPYWEYSVGVGNMFKFLRLDAHFRGNYFDNPDARSFGVTATFGFHF</sequence>
<dbReference type="SUPFAM" id="SSF49464">
    <property type="entry name" value="Carboxypeptidase regulatory domain-like"/>
    <property type="match status" value="1"/>
</dbReference>